<sequence>MTGKAARTTERTVLGGHNDPVLLPSLDNMPEAILPSIGIQGRGARTDGGPEAQYHCNYPEEAGLDGRLTREEVRGIITEEYRQARQYAVSAPLPLHRRSPFTPKVLELPIPRCFKLPKIYTYCGTSDPSDHVRHFAIMMQLCSAPDPLLCQAFSTTLERQTRTWFLSLKDE</sequence>
<organism evidence="2 3">
    <name type="scientific">Platanthera zijinensis</name>
    <dbReference type="NCBI Taxonomy" id="2320716"/>
    <lineage>
        <taxon>Eukaryota</taxon>
        <taxon>Viridiplantae</taxon>
        <taxon>Streptophyta</taxon>
        <taxon>Embryophyta</taxon>
        <taxon>Tracheophyta</taxon>
        <taxon>Spermatophyta</taxon>
        <taxon>Magnoliopsida</taxon>
        <taxon>Liliopsida</taxon>
        <taxon>Asparagales</taxon>
        <taxon>Orchidaceae</taxon>
        <taxon>Orchidoideae</taxon>
        <taxon>Orchideae</taxon>
        <taxon>Orchidinae</taxon>
        <taxon>Platanthera</taxon>
    </lineage>
</organism>
<gene>
    <name evidence="2" type="ORF">KSP39_PZI013411</name>
</gene>
<dbReference type="Proteomes" id="UP001418222">
    <property type="component" value="Unassembled WGS sequence"/>
</dbReference>
<name>A0AAP0G3N9_9ASPA</name>
<keyword evidence="3" id="KW-1185">Reference proteome</keyword>
<dbReference type="AlphaFoldDB" id="A0AAP0G3N9"/>
<reference evidence="2 3" key="1">
    <citation type="journal article" date="2022" name="Nat. Plants">
        <title>Genomes of leafy and leafless Platanthera orchids illuminate the evolution of mycoheterotrophy.</title>
        <authorList>
            <person name="Li M.H."/>
            <person name="Liu K.W."/>
            <person name="Li Z."/>
            <person name="Lu H.C."/>
            <person name="Ye Q.L."/>
            <person name="Zhang D."/>
            <person name="Wang J.Y."/>
            <person name="Li Y.F."/>
            <person name="Zhong Z.M."/>
            <person name="Liu X."/>
            <person name="Yu X."/>
            <person name="Liu D.K."/>
            <person name="Tu X.D."/>
            <person name="Liu B."/>
            <person name="Hao Y."/>
            <person name="Liao X.Y."/>
            <person name="Jiang Y.T."/>
            <person name="Sun W.H."/>
            <person name="Chen J."/>
            <person name="Chen Y.Q."/>
            <person name="Ai Y."/>
            <person name="Zhai J.W."/>
            <person name="Wu S.S."/>
            <person name="Zhou Z."/>
            <person name="Hsiao Y.Y."/>
            <person name="Wu W.L."/>
            <person name="Chen Y.Y."/>
            <person name="Lin Y.F."/>
            <person name="Hsu J.L."/>
            <person name="Li C.Y."/>
            <person name="Wang Z.W."/>
            <person name="Zhao X."/>
            <person name="Zhong W.Y."/>
            <person name="Ma X.K."/>
            <person name="Ma L."/>
            <person name="Huang J."/>
            <person name="Chen G.Z."/>
            <person name="Huang M.Z."/>
            <person name="Huang L."/>
            <person name="Peng D.H."/>
            <person name="Luo Y.B."/>
            <person name="Zou S.Q."/>
            <person name="Chen S.P."/>
            <person name="Lan S."/>
            <person name="Tsai W.C."/>
            <person name="Van de Peer Y."/>
            <person name="Liu Z.J."/>
        </authorList>
    </citation>
    <scope>NUCLEOTIDE SEQUENCE [LARGE SCALE GENOMIC DNA]</scope>
    <source>
        <strain evidence="2">Lor287</strain>
    </source>
</reference>
<comment type="caution">
    <text evidence="2">The sequence shown here is derived from an EMBL/GenBank/DDBJ whole genome shotgun (WGS) entry which is preliminary data.</text>
</comment>
<accession>A0AAP0G3N9</accession>
<dbReference type="EMBL" id="JBBWWQ010000011">
    <property type="protein sequence ID" value="KAK8935776.1"/>
    <property type="molecule type" value="Genomic_DNA"/>
</dbReference>
<protein>
    <submittedName>
        <fullName evidence="2">Uncharacterized protein</fullName>
    </submittedName>
</protein>
<evidence type="ECO:0000256" key="1">
    <source>
        <dbReference type="SAM" id="MobiDB-lite"/>
    </source>
</evidence>
<proteinExistence type="predicted"/>
<evidence type="ECO:0000313" key="2">
    <source>
        <dbReference type="EMBL" id="KAK8935776.1"/>
    </source>
</evidence>
<feature type="region of interest" description="Disordered" evidence="1">
    <location>
        <begin position="1"/>
        <end position="21"/>
    </location>
</feature>
<evidence type="ECO:0000313" key="3">
    <source>
        <dbReference type="Proteomes" id="UP001418222"/>
    </source>
</evidence>